<evidence type="ECO:0000256" key="8">
    <source>
        <dbReference type="ARBA" id="ARBA00034120"/>
    </source>
</evidence>
<evidence type="ECO:0000256" key="9">
    <source>
        <dbReference type="ARBA" id="ARBA00048173"/>
    </source>
</evidence>
<gene>
    <name evidence="11" type="ORF">C8D78_3740</name>
</gene>
<dbReference type="InterPro" id="IPR043502">
    <property type="entry name" value="DNA/RNA_pol_sf"/>
</dbReference>
<name>A0A495E6S4_9MICC</name>
<feature type="domain" description="Reverse transcriptase" evidence="10">
    <location>
        <begin position="1"/>
        <end position="207"/>
    </location>
</feature>
<dbReference type="GO" id="GO:0003964">
    <property type="term" value="F:RNA-directed DNA polymerase activity"/>
    <property type="evidence" value="ECO:0007669"/>
    <property type="project" value="UniProtKB-KW"/>
</dbReference>
<dbReference type="GO" id="GO:0051607">
    <property type="term" value="P:defense response to virus"/>
    <property type="evidence" value="ECO:0007669"/>
    <property type="project" value="UniProtKB-KW"/>
</dbReference>
<keyword evidence="6 11" id="KW-0695">RNA-directed DNA polymerase</keyword>
<evidence type="ECO:0000256" key="1">
    <source>
        <dbReference type="ARBA" id="ARBA00012493"/>
    </source>
</evidence>
<dbReference type="InterPro" id="IPR000123">
    <property type="entry name" value="Reverse_transcriptase_msDNA"/>
</dbReference>
<dbReference type="Pfam" id="PF00078">
    <property type="entry name" value="RVT_1"/>
    <property type="match status" value="1"/>
</dbReference>
<dbReference type="PANTHER" id="PTHR34047">
    <property type="entry name" value="NUCLEAR INTRON MATURASE 1, MITOCHONDRIAL-RELATED"/>
    <property type="match status" value="1"/>
</dbReference>
<evidence type="ECO:0000256" key="4">
    <source>
        <dbReference type="ARBA" id="ARBA00022723"/>
    </source>
</evidence>
<dbReference type="EC" id="2.7.7.49" evidence="1"/>
<dbReference type="RefSeq" id="WP_120955326.1">
    <property type="nucleotide sequence ID" value="NZ_RBIR01000012.1"/>
</dbReference>
<evidence type="ECO:0000256" key="5">
    <source>
        <dbReference type="ARBA" id="ARBA00022842"/>
    </source>
</evidence>
<keyword evidence="2" id="KW-0808">Transferase</keyword>
<dbReference type="CDD" id="cd03487">
    <property type="entry name" value="RT_Bac_retron_II"/>
    <property type="match status" value="1"/>
</dbReference>
<dbReference type="SUPFAM" id="SSF56672">
    <property type="entry name" value="DNA/RNA polymerases"/>
    <property type="match status" value="1"/>
</dbReference>
<evidence type="ECO:0000256" key="6">
    <source>
        <dbReference type="ARBA" id="ARBA00022918"/>
    </source>
</evidence>
<evidence type="ECO:0000313" key="11">
    <source>
        <dbReference type="EMBL" id="RKR12638.1"/>
    </source>
</evidence>
<dbReference type="GO" id="GO:0046872">
    <property type="term" value="F:metal ion binding"/>
    <property type="evidence" value="ECO:0007669"/>
    <property type="project" value="UniProtKB-KW"/>
</dbReference>
<reference evidence="11 12" key="1">
    <citation type="submission" date="2018-10" db="EMBL/GenBank/DDBJ databases">
        <title>Genomic Encyclopedia of Type Strains, Phase IV (KMG-IV): sequencing the most valuable type-strain genomes for metagenomic binning, comparative biology and taxonomic classification.</title>
        <authorList>
            <person name="Goeker M."/>
        </authorList>
    </citation>
    <scope>NUCLEOTIDE SEQUENCE [LARGE SCALE GENOMIC DNA]</scope>
    <source>
        <strain evidence="11 12">DSM 25586</strain>
    </source>
</reference>
<proteinExistence type="inferred from homology"/>
<protein>
    <recommendedName>
        <fullName evidence="1">RNA-directed DNA polymerase</fullName>
        <ecNumber evidence="1">2.7.7.49</ecNumber>
    </recommendedName>
</protein>
<evidence type="ECO:0000256" key="7">
    <source>
        <dbReference type="ARBA" id="ARBA00023118"/>
    </source>
</evidence>
<dbReference type="AlphaFoldDB" id="A0A495E6S4"/>
<accession>A0A495E6S4</accession>
<keyword evidence="4" id="KW-0479">Metal-binding</keyword>
<dbReference type="EMBL" id="RBIR01000012">
    <property type="protein sequence ID" value="RKR12638.1"/>
    <property type="molecule type" value="Genomic_DNA"/>
</dbReference>
<dbReference type="InterPro" id="IPR051083">
    <property type="entry name" value="GrpII_Intron_Splice-Mob/Def"/>
</dbReference>
<keyword evidence="3" id="KW-0548">Nucleotidyltransferase</keyword>
<dbReference type="GO" id="GO:0003723">
    <property type="term" value="F:RNA binding"/>
    <property type="evidence" value="ECO:0007669"/>
    <property type="project" value="InterPro"/>
</dbReference>
<dbReference type="PROSITE" id="PS50878">
    <property type="entry name" value="RT_POL"/>
    <property type="match status" value="1"/>
</dbReference>
<dbReference type="InterPro" id="IPR000477">
    <property type="entry name" value="RT_dom"/>
</dbReference>
<organism evidence="11 12">
    <name type="scientific">Arthrobacter oryzae</name>
    <dbReference type="NCBI Taxonomy" id="409290"/>
    <lineage>
        <taxon>Bacteria</taxon>
        <taxon>Bacillati</taxon>
        <taxon>Actinomycetota</taxon>
        <taxon>Actinomycetes</taxon>
        <taxon>Micrococcales</taxon>
        <taxon>Micrococcaceae</taxon>
        <taxon>Arthrobacter</taxon>
    </lineage>
</organism>
<evidence type="ECO:0000256" key="2">
    <source>
        <dbReference type="ARBA" id="ARBA00022679"/>
    </source>
</evidence>
<keyword evidence="5" id="KW-0460">Magnesium</keyword>
<sequence>MLPASASLSEWDNWAGENSRPVRFRGRDGWRSVGPLDSLLKRMAGTLQSEYSAPDSVFGFVPGRSTFSAAQVHIGAESALTVDLKDFFGQITEQRVRAGLGHVLDAEAMDVFLGCCLRSSTLPLGFRTSPVISNLVFAETDYKIEELCARLSVKYTRWVDDLVFSGPSVDDAFLAEVLDILTSFGWVCNEKKTRFMSTRRFVLGLNIAKGLDRPHVPRGIKRELRKQVYYLRKFGVAHFSNDRAWPLPRILGMIAYVKSVDPNLALRLEQQLVQLPKDPLLAAYSSAVGGGKWQLAMLSDIGM</sequence>
<keyword evidence="7" id="KW-0051">Antiviral defense</keyword>
<evidence type="ECO:0000313" key="12">
    <source>
        <dbReference type="Proteomes" id="UP000276055"/>
    </source>
</evidence>
<comment type="catalytic activity">
    <reaction evidence="9">
        <text>DNA(n) + a 2'-deoxyribonucleoside 5'-triphosphate = DNA(n+1) + diphosphate</text>
        <dbReference type="Rhea" id="RHEA:22508"/>
        <dbReference type="Rhea" id="RHEA-COMP:17339"/>
        <dbReference type="Rhea" id="RHEA-COMP:17340"/>
        <dbReference type="ChEBI" id="CHEBI:33019"/>
        <dbReference type="ChEBI" id="CHEBI:61560"/>
        <dbReference type="ChEBI" id="CHEBI:173112"/>
        <dbReference type="EC" id="2.7.7.49"/>
    </reaction>
</comment>
<dbReference type="Proteomes" id="UP000276055">
    <property type="component" value="Unassembled WGS sequence"/>
</dbReference>
<comment type="similarity">
    <text evidence="8">Belongs to the bacterial reverse transcriptase family.</text>
</comment>
<dbReference type="PRINTS" id="PR00866">
    <property type="entry name" value="RNADNAPOLMS"/>
</dbReference>
<evidence type="ECO:0000256" key="3">
    <source>
        <dbReference type="ARBA" id="ARBA00022695"/>
    </source>
</evidence>
<comment type="caution">
    <text evidence="11">The sequence shown here is derived from an EMBL/GenBank/DDBJ whole genome shotgun (WGS) entry which is preliminary data.</text>
</comment>
<evidence type="ECO:0000259" key="10">
    <source>
        <dbReference type="PROSITE" id="PS50878"/>
    </source>
</evidence>